<evidence type="ECO:0000313" key="1">
    <source>
        <dbReference type="EMBL" id="CAD2180442.1"/>
    </source>
</evidence>
<gene>
    <name evidence="1" type="ORF">MENT_LOCUS32519</name>
</gene>
<dbReference type="EMBL" id="CAJEWN010000371">
    <property type="protein sequence ID" value="CAD2180442.1"/>
    <property type="molecule type" value="Genomic_DNA"/>
</dbReference>
<evidence type="ECO:0000313" key="2">
    <source>
        <dbReference type="Proteomes" id="UP000580250"/>
    </source>
</evidence>
<dbReference type="AlphaFoldDB" id="A0A6V7W032"/>
<reference evidence="1 2" key="1">
    <citation type="submission" date="2020-08" db="EMBL/GenBank/DDBJ databases">
        <authorList>
            <person name="Koutsovoulos G."/>
            <person name="Danchin GJ E."/>
        </authorList>
    </citation>
    <scope>NUCLEOTIDE SEQUENCE [LARGE SCALE GENOMIC DNA]</scope>
</reference>
<organism evidence="1 2">
    <name type="scientific">Meloidogyne enterolobii</name>
    <name type="common">Root-knot nematode worm</name>
    <name type="synonym">Meloidogyne mayaguensis</name>
    <dbReference type="NCBI Taxonomy" id="390850"/>
    <lineage>
        <taxon>Eukaryota</taxon>
        <taxon>Metazoa</taxon>
        <taxon>Ecdysozoa</taxon>
        <taxon>Nematoda</taxon>
        <taxon>Chromadorea</taxon>
        <taxon>Rhabditida</taxon>
        <taxon>Tylenchina</taxon>
        <taxon>Tylenchomorpha</taxon>
        <taxon>Tylenchoidea</taxon>
        <taxon>Meloidogynidae</taxon>
        <taxon>Meloidogyninae</taxon>
        <taxon>Meloidogyne</taxon>
    </lineage>
</organism>
<dbReference type="Proteomes" id="UP000580250">
    <property type="component" value="Unassembled WGS sequence"/>
</dbReference>
<protein>
    <submittedName>
        <fullName evidence="1">Uncharacterized protein</fullName>
    </submittedName>
</protein>
<sequence length="49" mass="5898">MNLGQNELFMGQIMNFHLKSVRICYKRNFLLNAFKITYILQLIQQKGMF</sequence>
<comment type="caution">
    <text evidence="1">The sequence shown here is derived from an EMBL/GenBank/DDBJ whole genome shotgun (WGS) entry which is preliminary data.</text>
</comment>
<proteinExistence type="predicted"/>
<name>A0A6V7W032_MELEN</name>
<accession>A0A6V7W032</accession>